<feature type="compositionally biased region" description="Basic and acidic residues" evidence="1">
    <location>
        <begin position="1"/>
        <end position="15"/>
    </location>
</feature>
<organism evidence="2 3">
    <name type="scientific">Mycobacterium phage Kristoff</name>
    <dbReference type="NCBI Taxonomy" id="2517956"/>
    <lineage>
        <taxon>Viruses</taxon>
        <taxon>Duplodnaviria</taxon>
        <taxon>Heunggongvirae</taxon>
        <taxon>Uroviricota</taxon>
        <taxon>Caudoviricetes</taxon>
        <taxon>Fromanvirus</taxon>
        <taxon>Fromanvirus rebeuca</taxon>
    </lineage>
</organism>
<name>A0A482JHI4_9CAUD</name>
<evidence type="ECO:0000313" key="2">
    <source>
        <dbReference type="EMBL" id="QBP32028.1"/>
    </source>
</evidence>
<feature type="compositionally biased region" description="Basic residues" evidence="1">
    <location>
        <begin position="34"/>
        <end position="46"/>
    </location>
</feature>
<sequence>MASSADRDLTLHRASPEQLTARLELRRSNAAQPHRNRKREMKRPGKGSRNNWKRDMA</sequence>
<accession>A0A482JHI4</accession>
<protein>
    <submittedName>
        <fullName evidence="2">Uncharacterized protein</fullName>
    </submittedName>
</protein>
<dbReference type="EMBL" id="MK494124">
    <property type="protein sequence ID" value="QBP32028.1"/>
    <property type="molecule type" value="Genomic_DNA"/>
</dbReference>
<feature type="region of interest" description="Disordered" evidence="1">
    <location>
        <begin position="1"/>
        <end position="57"/>
    </location>
</feature>
<dbReference type="Proteomes" id="UP000295299">
    <property type="component" value="Segment"/>
</dbReference>
<reference evidence="2 3" key="1">
    <citation type="submission" date="2019-02" db="EMBL/GenBank/DDBJ databases">
        <authorList>
            <person name="Trepte H.V."/>
            <person name="Ackerson L."/>
            <person name="Cottrell A."/>
            <person name="Drexelius J."/>
            <person name="Eggleston T."/>
            <person name="Schaefer-Sharp M."/>
            <person name="Thorkildsen T."/>
            <person name="Vendrell P."/>
            <person name="Wunderlich H."/>
            <person name="Braley A.B."/>
            <person name="Ettinger W.F."/>
            <person name="Ettinger A.-S.H."/>
            <person name="Anders K.R."/>
            <person name="Garlena R.A."/>
            <person name="Russell D.A."/>
            <person name="Pope W.H."/>
            <person name="Jacobs-Sera D."/>
            <person name="Hendrix R.W."/>
            <person name="Hatfull G.F."/>
        </authorList>
    </citation>
    <scope>NUCLEOTIDE SEQUENCE [LARGE SCALE GENOMIC DNA]</scope>
</reference>
<gene>
    <name evidence="2" type="primary">79</name>
    <name evidence="2" type="ORF">SEA_KRISTOFF_79</name>
</gene>
<proteinExistence type="predicted"/>
<evidence type="ECO:0000313" key="3">
    <source>
        <dbReference type="Proteomes" id="UP000295299"/>
    </source>
</evidence>
<evidence type="ECO:0000256" key="1">
    <source>
        <dbReference type="SAM" id="MobiDB-lite"/>
    </source>
</evidence>